<keyword evidence="2" id="KW-0731">Sigma factor</keyword>
<gene>
    <name evidence="6" type="ORF">S06H3_12663</name>
</gene>
<organism evidence="6">
    <name type="scientific">marine sediment metagenome</name>
    <dbReference type="NCBI Taxonomy" id="412755"/>
    <lineage>
        <taxon>unclassified sequences</taxon>
        <taxon>metagenomes</taxon>
        <taxon>ecological metagenomes</taxon>
    </lineage>
</organism>
<evidence type="ECO:0000256" key="4">
    <source>
        <dbReference type="ARBA" id="ARBA00023163"/>
    </source>
</evidence>
<sequence length="64" mass="7411">SEKAESLFAAIEKLSPERRALLALRYRESFDISQIAEILGIAEGTVKSRIHRTLERLRQVMRQK</sequence>
<dbReference type="InterPro" id="IPR013249">
    <property type="entry name" value="RNA_pol_sigma70_r4_t2"/>
</dbReference>
<evidence type="ECO:0000256" key="2">
    <source>
        <dbReference type="ARBA" id="ARBA00023082"/>
    </source>
</evidence>
<reference evidence="6" key="1">
    <citation type="journal article" date="2014" name="Front. Microbiol.">
        <title>High frequency of phylogenetically diverse reductive dehalogenase-homologous genes in deep subseafloor sedimentary metagenomes.</title>
        <authorList>
            <person name="Kawai M."/>
            <person name="Futagami T."/>
            <person name="Toyoda A."/>
            <person name="Takaki Y."/>
            <person name="Nishi S."/>
            <person name="Hori S."/>
            <person name="Arai W."/>
            <person name="Tsubouchi T."/>
            <person name="Morono Y."/>
            <person name="Uchiyama I."/>
            <person name="Ito T."/>
            <person name="Fujiyama A."/>
            <person name="Inagaki F."/>
            <person name="Takami H."/>
        </authorList>
    </citation>
    <scope>NUCLEOTIDE SEQUENCE</scope>
    <source>
        <strain evidence="6">Expedition CK06-06</strain>
    </source>
</reference>
<keyword evidence="4" id="KW-0804">Transcription</keyword>
<dbReference type="PANTHER" id="PTHR43133">
    <property type="entry name" value="RNA POLYMERASE ECF-TYPE SIGMA FACTO"/>
    <property type="match status" value="1"/>
</dbReference>
<dbReference type="InterPro" id="IPR039425">
    <property type="entry name" value="RNA_pol_sigma-70-like"/>
</dbReference>
<dbReference type="SUPFAM" id="SSF88659">
    <property type="entry name" value="Sigma3 and sigma4 domains of RNA polymerase sigma factors"/>
    <property type="match status" value="1"/>
</dbReference>
<dbReference type="GO" id="GO:0003677">
    <property type="term" value="F:DNA binding"/>
    <property type="evidence" value="ECO:0007669"/>
    <property type="project" value="UniProtKB-KW"/>
</dbReference>
<name>X1KQG7_9ZZZZ</name>
<dbReference type="PANTHER" id="PTHR43133:SF8">
    <property type="entry name" value="RNA POLYMERASE SIGMA FACTOR HI_1459-RELATED"/>
    <property type="match status" value="1"/>
</dbReference>
<keyword evidence="3" id="KW-0238">DNA-binding</keyword>
<dbReference type="AlphaFoldDB" id="X1KQG7"/>
<evidence type="ECO:0000256" key="3">
    <source>
        <dbReference type="ARBA" id="ARBA00023125"/>
    </source>
</evidence>
<dbReference type="Gene3D" id="1.10.10.10">
    <property type="entry name" value="Winged helix-like DNA-binding domain superfamily/Winged helix DNA-binding domain"/>
    <property type="match status" value="1"/>
</dbReference>
<comment type="caution">
    <text evidence="6">The sequence shown here is derived from an EMBL/GenBank/DDBJ whole genome shotgun (WGS) entry which is preliminary data.</text>
</comment>
<dbReference type="GO" id="GO:0016987">
    <property type="term" value="F:sigma factor activity"/>
    <property type="evidence" value="ECO:0007669"/>
    <property type="project" value="UniProtKB-KW"/>
</dbReference>
<dbReference type="InterPro" id="IPR013324">
    <property type="entry name" value="RNA_pol_sigma_r3/r4-like"/>
</dbReference>
<evidence type="ECO:0000313" key="6">
    <source>
        <dbReference type="EMBL" id="GAI09327.1"/>
    </source>
</evidence>
<dbReference type="Pfam" id="PF08281">
    <property type="entry name" value="Sigma70_r4_2"/>
    <property type="match status" value="1"/>
</dbReference>
<keyword evidence="1" id="KW-0805">Transcription regulation</keyword>
<dbReference type="InterPro" id="IPR014284">
    <property type="entry name" value="RNA_pol_sigma-70_dom"/>
</dbReference>
<evidence type="ECO:0000256" key="1">
    <source>
        <dbReference type="ARBA" id="ARBA00023015"/>
    </source>
</evidence>
<evidence type="ECO:0000259" key="5">
    <source>
        <dbReference type="Pfam" id="PF08281"/>
    </source>
</evidence>
<protein>
    <recommendedName>
        <fullName evidence="5">RNA polymerase sigma factor 70 region 4 type 2 domain-containing protein</fullName>
    </recommendedName>
</protein>
<dbReference type="EMBL" id="BARV01006190">
    <property type="protein sequence ID" value="GAI09327.1"/>
    <property type="molecule type" value="Genomic_DNA"/>
</dbReference>
<proteinExistence type="predicted"/>
<feature type="domain" description="RNA polymerase sigma factor 70 region 4 type 2" evidence="5">
    <location>
        <begin position="6"/>
        <end position="57"/>
    </location>
</feature>
<accession>X1KQG7</accession>
<dbReference type="InterPro" id="IPR036388">
    <property type="entry name" value="WH-like_DNA-bd_sf"/>
</dbReference>
<dbReference type="NCBIfam" id="TIGR02937">
    <property type="entry name" value="sigma70-ECF"/>
    <property type="match status" value="1"/>
</dbReference>
<dbReference type="GO" id="GO:0006352">
    <property type="term" value="P:DNA-templated transcription initiation"/>
    <property type="evidence" value="ECO:0007669"/>
    <property type="project" value="InterPro"/>
</dbReference>
<feature type="non-terminal residue" evidence="6">
    <location>
        <position position="1"/>
    </location>
</feature>